<dbReference type="InterPro" id="IPR036588">
    <property type="entry name" value="CobH/CbiC_sf"/>
</dbReference>
<evidence type="ECO:0000256" key="1">
    <source>
        <dbReference type="ARBA" id="ARBA00004953"/>
    </source>
</evidence>
<dbReference type="Proteomes" id="UP001302662">
    <property type="component" value="Chromosome"/>
</dbReference>
<gene>
    <name evidence="6" type="ORF">MmiEs2_04010</name>
</gene>
<dbReference type="Pfam" id="PF02570">
    <property type="entry name" value="CbiC"/>
    <property type="match status" value="2"/>
</dbReference>
<dbReference type="InterPro" id="IPR003722">
    <property type="entry name" value="Cbl_synth_CobH/CbiC"/>
</dbReference>
<comment type="similarity">
    <text evidence="2">Belongs to the CobH/CbiC family.</text>
</comment>
<keyword evidence="4" id="KW-0413">Isomerase</keyword>
<keyword evidence="3" id="KW-0169">Cobalamin biosynthesis</keyword>
<dbReference type="EMBL" id="CP131062">
    <property type="protein sequence ID" value="WNY28217.1"/>
    <property type="molecule type" value="Genomic_DNA"/>
</dbReference>
<dbReference type="GO" id="GO:0009236">
    <property type="term" value="P:cobalamin biosynthetic process"/>
    <property type="evidence" value="ECO:0007669"/>
    <property type="project" value="UniProtKB-KW"/>
</dbReference>
<comment type="pathway">
    <text evidence="1">Cofactor biosynthesis; adenosylcobalamin biosynthesis.</text>
</comment>
<feature type="domain" description="Cobalamin biosynthesis precorrin-8X methylmutase CobH/CbiC" evidence="5">
    <location>
        <begin position="132"/>
        <end position="243"/>
    </location>
</feature>
<proteinExistence type="inferred from homology"/>
<reference evidence="6 7" key="1">
    <citation type="submission" date="2023-07" db="EMBL/GenBank/DDBJ databases">
        <title>Closed genome sequence of Methanimicrococcus sp. Es2.</title>
        <authorList>
            <person name="Protasov E."/>
            <person name="Platt K."/>
            <person name="Reeh H."/>
            <person name="Poehlein A."/>
            <person name="Daniel R."/>
            <person name="Brune A."/>
        </authorList>
    </citation>
    <scope>NUCLEOTIDE SEQUENCE [LARGE SCALE GENOMIC DNA]</scope>
    <source>
        <strain evidence="6 7">Es2</strain>
    </source>
</reference>
<dbReference type="KEGG" id="mees:MmiEs2_04010"/>
<organism evidence="6 7">
    <name type="scientific">Methanimicrococcus stummii</name>
    <dbReference type="NCBI Taxonomy" id="3028294"/>
    <lineage>
        <taxon>Archaea</taxon>
        <taxon>Methanobacteriati</taxon>
        <taxon>Methanobacteriota</taxon>
        <taxon>Stenosarchaea group</taxon>
        <taxon>Methanomicrobia</taxon>
        <taxon>Methanosarcinales</taxon>
        <taxon>Methanosarcinaceae</taxon>
        <taxon>Methanimicrococcus</taxon>
    </lineage>
</organism>
<dbReference type="SUPFAM" id="SSF63965">
    <property type="entry name" value="Precorrin-8X methylmutase CbiC/CobH"/>
    <property type="match status" value="1"/>
</dbReference>
<dbReference type="RefSeq" id="WP_316559761.1">
    <property type="nucleotide sequence ID" value="NZ_CP131062.1"/>
</dbReference>
<evidence type="ECO:0000313" key="7">
    <source>
        <dbReference type="Proteomes" id="UP001302662"/>
    </source>
</evidence>
<protein>
    <recommendedName>
        <fullName evidence="5">Cobalamin biosynthesis precorrin-8X methylmutase CobH/CbiC domain-containing protein</fullName>
    </recommendedName>
</protein>
<evidence type="ECO:0000256" key="4">
    <source>
        <dbReference type="ARBA" id="ARBA00023235"/>
    </source>
</evidence>
<accession>A0AA96VKX6</accession>
<name>A0AA96VKX6_9EURY</name>
<feature type="domain" description="Cobalamin biosynthesis precorrin-8X methylmutase CobH/CbiC" evidence="5">
    <location>
        <begin position="44"/>
        <end position="105"/>
    </location>
</feature>
<dbReference type="AlphaFoldDB" id="A0AA96VKX6"/>
<dbReference type="PANTHER" id="PTHR43588">
    <property type="entry name" value="COBALT-PRECORRIN-8 METHYLMUTASE"/>
    <property type="match status" value="1"/>
</dbReference>
<dbReference type="Gene3D" id="3.40.50.10230">
    <property type="entry name" value="Cobalamin biosynthesis CobH/CbiC, precorrin-8X methylmutase"/>
    <property type="match status" value="2"/>
</dbReference>
<keyword evidence="7" id="KW-1185">Reference proteome</keyword>
<dbReference type="GO" id="GO:0016993">
    <property type="term" value="F:precorrin-8X methylmutase activity"/>
    <property type="evidence" value="ECO:0007669"/>
    <property type="project" value="InterPro"/>
</dbReference>
<evidence type="ECO:0000256" key="3">
    <source>
        <dbReference type="ARBA" id="ARBA00022573"/>
    </source>
</evidence>
<evidence type="ECO:0000256" key="2">
    <source>
        <dbReference type="ARBA" id="ARBA00009774"/>
    </source>
</evidence>
<evidence type="ECO:0000313" key="6">
    <source>
        <dbReference type="EMBL" id="WNY28217.1"/>
    </source>
</evidence>
<evidence type="ECO:0000259" key="5">
    <source>
        <dbReference type="Pfam" id="PF02570"/>
    </source>
</evidence>
<dbReference type="GeneID" id="85196850"/>
<dbReference type="PANTHER" id="PTHR43588:SF1">
    <property type="entry name" value="COBALT-PRECORRIN-8 METHYLMUTASE"/>
    <property type="match status" value="1"/>
</dbReference>
<sequence>MSGEDQKDIEISISEIYDQLQHVPMPTPKKEKKPEEFNDLHDDVNENRIRKVCTEVSGDIDYKRLLVFKVHPVAAALKAFKNDSVIYADTPLMRAAILSRISEENEKTMIEKPRGGFDSDKPAKKVILRIPEIICVADHPKAEEFSKKYNVSKSMAGFMILKDEIQKSIVIIGKDDPALLSVCRMAERGSLPYLVLGFPAGINTQMTSKEYLADIQIELPLITMSQTKGGVETAASCLVELMKIYEEGL</sequence>